<dbReference type="Gene3D" id="1.10.10.2830">
    <property type="match status" value="1"/>
</dbReference>
<reference evidence="1" key="1">
    <citation type="submission" date="2019-08" db="EMBL/GenBank/DDBJ databases">
        <authorList>
            <person name="Kucharzyk K."/>
            <person name="Murdoch R.W."/>
            <person name="Higgins S."/>
            <person name="Loffler F."/>
        </authorList>
    </citation>
    <scope>NUCLEOTIDE SEQUENCE</scope>
</reference>
<accession>A0A645GTA5</accession>
<dbReference type="AlphaFoldDB" id="A0A645GTA5"/>
<dbReference type="EMBL" id="VSSQ01077075">
    <property type="protein sequence ID" value="MPN27254.1"/>
    <property type="molecule type" value="Genomic_DNA"/>
</dbReference>
<protein>
    <submittedName>
        <fullName evidence="1">Uncharacterized protein</fullName>
    </submittedName>
</protein>
<evidence type="ECO:0000313" key="1">
    <source>
        <dbReference type="EMBL" id="MPN27254.1"/>
    </source>
</evidence>
<gene>
    <name evidence="1" type="ORF">SDC9_174683</name>
</gene>
<name>A0A645GTA5_9ZZZZ</name>
<organism evidence="1">
    <name type="scientific">bioreactor metagenome</name>
    <dbReference type="NCBI Taxonomy" id="1076179"/>
    <lineage>
        <taxon>unclassified sequences</taxon>
        <taxon>metagenomes</taxon>
        <taxon>ecological metagenomes</taxon>
    </lineage>
</organism>
<comment type="caution">
    <text evidence="1">The sequence shown here is derived from an EMBL/GenBank/DDBJ whole genome shotgun (WGS) entry which is preliminary data.</text>
</comment>
<sequence length="102" mass="11104">MLIGPESSFEDFKNESLARAIMKAYQCVHMLETGKFGTVLELAQALKTDRSAIARTLALVNLAPDIVTAVFNGTAPETLTMAKLAGGIPDDWREQREAFGMT</sequence>
<proteinExistence type="predicted"/>
<dbReference type="SUPFAM" id="SSF109709">
    <property type="entry name" value="KorB DNA-binding domain-like"/>
    <property type="match status" value="1"/>
</dbReference>